<dbReference type="EMBL" id="MN740716">
    <property type="protein sequence ID" value="QHS80674.1"/>
    <property type="molecule type" value="Genomic_DNA"/>
</dbReference>
<reference evidence="2" key="1">
    <citation type="journal article" date="2020" name="Nature">
        <title>Giant virus diversity and host interactions through global metagenomics.</title>
        <authorList>
            <person name="Schulz F."/>
            <person name="Roux S."/>
            <person name="Paez-Espino D."/>
            <person name="Jungbluth S."/>
            <person name="Walsh D.A."/>
            <person name="Denef V.J."/>
            <person name="McMahon K.D."/>
            <person name="Konstantinidis K.T."/>
            <person name="Eloe-Fadrosh E.A."/>
            <person name="Kyrpides N.C."/>
            <person name="Woyke T."/>
        </authorList>
    </citation>
    <scope>NUCLEOTIDE SEQUENCE</scope>
    <source>
        <strain evidence="2">GVMAG-S-1091796-13</strain>
    </source>
</reference>
<accession>A0A6C0ALI0</accession>
<proteinExistence type="predicted"/>
<dbReference type="Pfam" id="PF19064">
    <property type="entry name" value="DUF5760"/>
    <property type="match status" value="1"/>
</dbReference>
<name>A0A6C0ALI0_9ZZZZ</name>
<organism evidence="2">
    <name type="scientific">viral metagenome</name>
    <dbReference type="NCBI Taxonomy" id="1070528"/>
    <lineage>
        <taxon>unclassified sequences</taxon>
        <taxon>metagenomes</taxon>
        <taxon>organismal metagenomes</taxon>
    </lineage>
</organism>
<evidence type="ECO:0000313" key="2">
    <source>
        <dbReference type="EMBL" id="QHS80674.1"/>
    </source>
</evidence>
<evidence type="ECO:0000256" key="1">
    <source>
        <dbReference type="SAM" id="Coils"/>
    </source>
</evidence>
<sequence length="115" mass="13613">MGSDIQQTFQNYLDVHKSLSKMRKEQKETKSLLDKLEKEIKEYMTENDMDSIALKDGEIILYSKKVSQTFKKEVLMEKINEHLKDSQESERLTESILQNKKYVLQDKIKAVIKKK</sequence>
<feature type="coiled-coil region" evidence="1">
    <location>
        <begin position="19"/>
        <end position="53"/>
    </location>
</feature>
<dbReference type="InterPro" id="IPR043918">
    <property type="entry name" value="DUF5760"/>
</dbReference>
<keyword evidence="1" id="KW-0175">Coiled coil</keyword>
<dbReference type="AlphaFoldDB" id="A0A6C0ALI0"/>
<protein>
    <submittedName>
        <fullName evidence="2">Uncharacterized protein</fullName>
    </submittedName>
</protein>